<dbReference type="Pfam" id="PF17753">
    <property type="entry name" value="Ig_mannosidase"/>
    <property type="match status" value="1"/>
</dbReference>
<evidence type="ECO:0000256" key="2">
    <source>
        <dbReference type="ARBA" id="ARBA00007401"/>
    </source>
</evidence>
<dbReference type="SUPFAM" id="SSF49785">
    <property type="entry name" value="Galactose-binding domain-like"/>
    <property type="match status" value="1"/>
</dbReference>
<keyword evidence="6" id="KW-0326">Glycosidase</keyword>
<feature type="region of interest" description="Disordered" evidence="7">
    <location>
        <begin position="837"/>
        <end position="859"/>
    </location>
</feature>
<dbReference type="InterPro" id="IPR050887">
    <property type="entry name" value="Beta-mannosidase_GH2"/>
</dbReference>
<dbReference type="EC" id="3.2.1.25" evidence="3"/>
<keyword evidence="5" id="KW-0325">Glycoprotein</keyword>
<evidence type="ECO:0000259" key="10">
    <source>
        <dbReference type="Pfam" id="PF22666"/>
    </source>
</evidence>
<dbReference type="PANTHER" id="PTHR43730:SF1">
    <property type="entry name" value="BETA-MANNOSIDASE"/>
    <property type="match status" value="1"/>
</dbReference>
<comment type="caution">
    <text evidence="11">The sequence shown here is derived from an EMBL/GenBank/DDBJ whole genome shotgun (WGS) entry which is preliminary data.</text>
</comment>
<accession>A0ABQ0BR76</accession>
<comment type="catalytic activity">
    <reaction evidence="1">
        <text>Hydrolysis of terminal, non-reducing beta-D-mannose residues in beta-D-mannosides.</text>
        <dbReference type="EC" id="3.2.1.25"/>
    </reaction>
</comment>
<dbReference type="SUPFAM" id="SSF51445">
    <property type="entry name" value="(Trans)glycosidases"/>
    <property type="match status" value="1"/>
</dbReference>
<protein>
    <recommendedName>
        <fullName evidence="3">beta-mannosidase</fullName>
        <ecNumber evidence="3">3.2.1.25</ecNumber>
    </recommendedName>
</protein>
<evidence type="ECO:0000313" key="12">
    <source>
        <dbReference type="Proteomes" id="UP001600941"/>
    </source>
</evidence>
<dbReference type="Pfam" id="PF22666">
    <property type="entry name" value="Glyco_hydro_2_N2"/>
    <property type="match status" value="1"/>
</dbReference>
<sequence>MKTNVELKDGWSLKKAGEDREWLSVGNMPAQVQDILYDHGLLPEEFRLGWCEKALFIGESDWIYRCCFAGEKGRKCRLFFGGLDTVADIWLNGRKLGRSEDFYLPAEFEVSDLLEENNTLYLHFISPISYMGEQEWKEKWNGSVLRCKTVRKPIHDFPPEKMEKGSSYQGAVPYFTPVGVYAPVSLVYYEEEEIKEDFIQARVEEDGRGVLSIEMRGTGRPNHLTVRWNFPSEDGNGTPGRGKMQSFGPEVNGYGWSIREEIEVEDPPLWWPRGFGRQNLADICIELWKNGKVCDRLLKRAGFRSAVMDVPFAYRINGKKVRLFGGSLDPLQGYTHCYQPEREQRLFEMVENANMNTLRIWGEGIPLPDAFYDECDRRGILVWQEFFLGHGAYPDSQKIRELCKKEAEFLVRRLRHHPSLLLWCGGNETLMGAEFQGCCPYGKEIFLEDFPEIAERLDKDRYYHPNSPYGGEWANDPRAGDLHTYDCVWEYPYKSYPNFISEHIRTAPPVKHSLEKMIHGDIWPKGFTGLVLDDSSNSMPDTWLERSHISAQGQRKTGDYWEFYDAENADDLIYRFGAAYGKEIRRYGEQVRIGSREPEVYSGRSKGYFACKLVDTWPKVYCAAIDFFQEGYIPYYSLKRVFSPVLLCFQKEESIRLWCVNDSGEEAAGSVRYGLFHIVSGQIQKVKEKKISVPQGDAVLLDDLADFRFFSKDCALFAVLCNEKGNEVSVCIDYVDIERHLKFPNAGLKLEMCGDELVITADKFARCVQITGEQDGNPFGWLFSDNYFDMLPGQRKTVKILGDKEYGTICVKAQYGSCEKIPYNREDKTDGTYITGERLETAGTGQQGTGYRKNAVPGS</sequence>
<feature type="domain" description="Beta-mannosidase Ig-fold" evidence="9">
    <location>
        <begin position="754"/>
        <end position="802"/>
    </location>
</feature>
<gene>
    <name evidence="11" type="ORF">K340107D12_18560</name>
</gene>
<dbReference type="InterPro" id="IPR006102">
    <property type="entry name" value="Ig-like_GH2"/>
</dbReference>
<dbReference type="InterPro" id="IPR054593">
    <property type="entry name" value="Beta-mannosidase-like_N2"/>
</dbReference>
<evidence type="ECO:0000313" key="11">
    <source>
        <dbReference type="EMBL" id="GAA6499040.1"/>
    </source>
</evidence>
<dbReference type="InterPro" id="IPR008979">
    <property type="entry name" value="Galactose-bd-like_sf"/>
</dbReference>
<dbReference type="Gene3D" id="2.60.120.260">
    <property type="entry name" value="Galactose-binding domain-like"/>
    <property type="match status" value="1"/>
</dbReference>
<dbReference type="Pfam" id="PF00703">
    <property type="entry name" value="Glyco_hydro_2"/>
    <property type="match status" value="1"/>
</dbReference>
<organism evidence="11 12">
    <name type="scientific">Blautia parvula</name>
    <dbReference type="NCBI Taxonomy" id="2877527"/>
    <lineage>
        <taxon>Bacteria</taxon>
        <taxon>Bacillati</taxon>
        <taxon>Bacillota</taxon>
        <taxon>Clostridia</taxon>
        <taxon>Lachnospirales</taxon>
        <taxon>Lachnospiraceae</taxon>
        <taxon>Blautia</taxon>
    </lineage>
</organism>
<dbReference type="InterPro" id="IPR041625">
    <property type="entry name" value="Beta-mannosidase_Ig"/>
</dbReference>
<dbReference type="PANTHER" id="PTHR43730">
    <property type="entry name" value="BETA-MANNOSIDASE"/>
    <property type="match status" value="1"/>
</dbReference>
<evidence type="ECO:0000259" key="8">
    <source>
        <dbReference type="Pfam" id="PF00703"/>
    </source>
</evidence>
<dbReference type="RefSeq" id="WP_227210220.1">
    <property type="nucleotide sequence ID" value="NZ_BAABZQ010000001.1"/>
</dbReference>
<evidence type="ECO:0000259" key="9">
    <source>
        <dbReference type="Pfam" id="PF17753"/>
    </source>
</evidence>
<dbReference type="Gene3D" id="3.20.20.80">
    <property type="entry name" value="Glycosidases"/>
    <property type="match status" value="1"/>
</dbReference>
<feature type="domain" description="Beta-mannosidase-like galactose-binding" evidence="10">
    <location>
        <begin position="11"/>
        <end position="153"/>
    </location>
</feature>
<dbReference type="InterPro" id="IPR036156">
    <property type="entry name" value="Beta-gal/glucu_dom_sf"/>
</dbReference>
<evidence type="ECO:0000256" key="6">
    <source>
        <dbReference type="ARBA" id="ARBA00023295"/>
    </source>
</evidence>
<dbReference type="InterPro" id="IPR013783">
    <property type="entry name" value="Ig-like_fold"/>
</dbReference>
<dbReference type="GO" id="GO:0016787">
    <property type="term" value="F:hydrolase activity"/>
    <property type="evidence" value="ECO:0007669"/>
    <property type="project" value="UniProtKB-KW"/>
</dbReference>
<dbReference type="Gene3D" id="2.60.40.10">
    <property type="entry name" value="Immunoglobulins"/>
    <property type="match status" value="2"/>
</dbReference>
<proteinExistence type="inferred from homology"/>
<evidence type="ECO:0000256" key="4">
    <source>
        <dbReference type="ARBA" id="ARBA00022801"/>
    </source>
</evidence>
<evidence type="ECO:0000256" key="3">
    <source>
        <dbReference type="ARBA" id="ARBA00012754"/>
    </source>
</evidence>
<dbReference type="Proteomes" id="UP001600941">
    <property type="component" value="Unassembled WGS sequence"/>
</dbReference>
<dbReference type="SUPFAM" id="SSF49303">
    <property type="entry name" value="beta-Galactosidase/glucuronidase domain"/>
    <property type="match status" value="2"/>
</dbReference>
<reference evidence="11 12" key="1">
    <citation type="submission" date="2024-04" db="EMBL/GenBank/DDBJ databases">
        <title>Defined microbial consortia suppress multidrug-resistant proinflammatory Enterobacteriaceae via ecological control.</title>
        <authorList>
            <person name="Furuichi M."/>
            <person name="Kawaguchi T."/>
            <person name="Pust M."/>
            <person name="Yasuma K."/>
            <person name="Plichta D."/>
            <person name="Hasegawa N."/>
            <person name="Ohya T."/>
            <person name="Bhattarai S."/>
            <person name="Sasajima S."/>
            <person name="Aoto Y."/>
            <person name="Tuganbaev T."/>
            <person name="Yaginuma M."/>
            <person name="Ueda M."/>
            <person name="Okahashi N."/>
            <person name="Amafuji K."/>
            <person name="Kiridooshi Y."/>
            <person name="Sugita K."/>
            <person name="Strazar M."/>
            <person name="Skelly A."/>
            <person name="Suda W."/>
            <person name="Hattori M."/>
            <person name="Nakamoto N."/>
            <person name="Caballero S."/>
            <person name="Norman J."/>
            <person name="Olle B."/>
            <person name="Tanoue T."/>
            <person name="Arita M."/>
            <person name="Bucci V."/>
            <person name="Atarashi K."/>
            <person name="Xavier R."/>
            <person name="Honda K."/>
        </authorList>
    </citation>
    <scope>NUCLEOTIDE SEQUENCE [LARGE SCALE GENOMIC DNA]</scope>
    <source>
        <strain evidence="12">k34-0107-D12</strain>
    </source>
</reference>
<evidence type="ECO:0000256" key="1">
    <source>
        <dbReference type="ARBA" id="ARBA00000829"/>
    </source>
</evidence>
<dbReference type="InterPro" id="IPR017853">
    <property type="entry name" value="GH"/>
</dbReference>
<keyword evidence="4 11" id="KW-0378">Hydrolase</keyword>
<feature type="domain" description="Glycoside hydrolase family 2 immunoglobulin-like beta-sandwich" evidence="8">
    <location>
        <begin position="198"/>
        <end position="304"/>
    </location>
</feature>
<keyword evidence="12" id="KW-1185">Reference proteome</keyword>
<evidence type="ECO:0000256" key="7">
    <source>
        <dbReference type="SAM" id="MobiDB-lite"/>
    </source>
</evidence>
<dbReference type="EMBL" id="BAABZQ010000001">
    <property type="protein sequence ID" value="GAA6499040.1"/>
    <property type="molecule type" value="Genomic_DNA"/>
</dbReference>
<name>A0ABQ0BR76_9FIRM</name>
<comment type="similarity">
    <text evidence="2">Belongs to the glycosyl hydrolase 2 family.</text>
</comment>
<evidence type="ECO:0000256" key="5">
    <source>
        <dbReference type="ARBA" id="ARBA00023180"/>
    </source>
</evidence>